<evidence type="ECO:0000256" key="9">
    <source>
        <dbReference type="ARBA" id="ARBA00044543"/>
    </source>
</evidence>
<dbReference type="SUPFAM" id="SSF48452">
    <property type="entry name" value="TPR-like"/>
    <property type="match status" value="1"/>
</dbReference>
<dbReference type="Pfam" id="PF13414">
    <property type="entry name" value="TPR_11"/>
    <property type="match status" value="1"/>
</dbReference>
<dbReference type="SUPFAM" id="SSF57850">
    <property type="entry name" value="RING/U-box"/>
    <property type="match status" value="1"/>
</dbReference>
<feature type="repeat" description="TPR" evidence="10">
    <location>
        <begin position="80"/>
        <end position="113"/>
    </location>
</feature>
<keyword evidence="14" id="KW-1185">Reference proteome</keyword>
<dbReference type="STRING" id="3218.A0A2K1JXD3"/>
<evidence type="ECO:0000313" key="13">
    <source>
        <dbReference type="EnsemblPlants" id="Pp3c10_2570V3.1"/>
    </source>
</evidence>
<dbReference type="OrthoDB" id="629492at2759"/>
<dbReference type="GeneID" id="112287778"/>
<dbReference type="GO" id="GO:0006515">
    <property type="term" value="P:protein quality control for misfolded or incompletely synthesized proteins"/>
    <property type="evidence" value="ECO:0000318"/>
    <property type="project" value="GO_Central"/>
</dbReference>
<dbReference type="PANTHER" id="PTHR46803:SF2">
    <property type="entry name" value="E3 UBIQUITIN-PROTEIN LIGASE CHIP"/>
    <property type="match status" value="1"/>
</dbReference>
<dbReference type="InterPro" id="IPR045202">
    <property type="entry name" value="CHIP_RING-Ubox"/>
</dbReference>
<keyword evidence="4" id="KW-0808">Transferase</keyword>
<dbReference type="Pfam" id="PF04564">
    <property type="entry name" value="U-box"/>
    <property type="match status" value="1"/>
</dbReference>
<reference evidence="13" key="3">
    <citation type="submission" date="2020-12" db="UniProtKB">
        <authorList>
            <consortium name="EnsemblPlants"/>
        </authorList>
    </citation>
    <scope>IDENTIFICATION</scope>
</reference>
<organism evidence="12">
    <name type="scientific">Physcomitrium patens</name>
    <name type="common">Spreading-leaved earth moss</name>
    <name type="synonym">Physcomitrella patens</name>
    <dbReference type="NCBI Taxonomy" id="3218"/>
    <lineage>
        <taxon>Eukaryota</taxon>
        <taxon>Viridiplantae</taxon>
        <taxon>Streptophyta</taxon>
        <taxon>Embryophyta</taxon>
        <taxon>Bryophyta</taxon>
        <taxon>Bryophytina</taxon>
        <taxon>Bryopsida</taxon>
        <taxon>Funariidae</taxon>
        <taxon>Funariales</taxon>
        <taxon>Funariaceae</taxon>
        <taxon>Physcomitrium</taxon>
    </lineage>
</organism>
<dbReference type="InterPro" id="IPR013083">
    <property type="entry name" value="Znf_RING/FYVE/PHD"/>
</dbReference>
<dbReference type="Gene3D" id="1.25.40.10">
    <property type="entry name" value="Tetratricopeptide repeat domain"/>
    <property type="match status" value="1"/>
</dbReference>
<dbReference type="SMART" id="SM00504">
    <property type="entry name" value="Ubox"/>
    <property type="match status" value="1"/>
</dbReference>
<dbReference type="Gramene" id="Pp3c10_2570V3.6">
    <property type="protein sequence ID" value="Pp3c10_2570V3.6"/>
    <property type="gene ID" value="Pp3c10_2570"/>
</dbReference>
<dbReference type="InterPro" id="IPR019734">
    <property type="entry name" value="TPR_rpt"/>
</dbReference>
<dbReference type="GO" id="GO:0005737">
    <property type="term" value="C:cytoplasm"/>
    <property type="evidence" value="ECO:0000318"/>
    <property type="project" value="GO_Central"/>
</dbReference>
<dbReference type="EnsemblPlants" id="Pp3c10_2570V3.7">
    <property type="protein sequence ID" value="Pp3c10_2570V3.7"/>
    <property type="gene ID" value="Pp3c10_2570"/>
</dbReference>
<dbReference type="Gramene" id="Pp3c10_2570V3.1">
    <property type="protein sequence ID" value="Pp3c10_2570V3.1"/>
    <property type="gene ID" value="Pp3c10_2570"/>
</dbReference>
<dbReference type="FunCoup" id="A0A2K1JXD3">
    <property type="interactions" value="3374"/>
</dbReference>
<dbReference type="EnsemblPlants" id="Pp3c10_2570V3.9">
    <property type="protein sequence ID" value="Pp3c10_2570V3.9"/>
    <property type="gene ID" value="Pp3c10_2570"/>
</dbReference>
<dbReference type="InterPro" id="IPR013105">
    <property type="entry name" value="TPR_2"/>
</dbReference>
<keyword evidence="6" id="KW-0833">Ubl conjugation pathway</keyword>
<dbReference type="EnsemblPlants" id="Pp3c10_2570V3.2">
    <property type="protein sequence ID" value="Pp3c10_2570V3.2"/>
    <property type="gene ID" value="Pp3c10_2570"/>
</dbReference>
<keyword evidence="5" id="KW-0677">Repeat</keyword>
<dbReference type="Gramene" id="Pp3c10_2570V3.7">
    <property type="protein sequence ID" value="Pp3c10_2570V3.7"/>
    <property type="gene ID" value="Pp3c10_2570"/>
</dbReference>
<dbReference type="InterPro" id="IPR011990">
    <property type="entry name" value="TPR-like_helical_dom_sf"/>
</dbReference>
<dbReference type="EMBL" id="ABEU02000010">
    <property type="protein sequence ID" value="PNR46195.1"/>
    <property type="molecule type" value="Genomic_DNA"/>
</dbReference>
<dbReference type="GO" id="GO:0051087">
    <property type="term" value="F:protein-folding chaperone binding"/>
    <property type="evidence" value="ECO:0000318"/>
    <property type="project" value="GO_Central"/>
</dbReference>
<dbReference type="RefSeq" id="XP_024386934.1">
    <property type="nucleotide sequence ID" value="XM_024531166.2"/>
</dbReference>
<evidence type="ECO:0000256" key="5">
    <source>
        <dbReference type="ARBA" id="ARBA00022737"/>
    </source>
</evidence>
<dbReference type="GO" id="GO:0061630">
    <property type="term" value="F:ubiquitin protein ligase activity"/>
    <property type="evidence" value="ECO:0000318"/>
    <property type="project" value="GO_Central"/>
</dbReference>
<dbReference type="OMA" id="WAGVEHD"/>
<dbReference type="GO" id="GO:0071218">
    <property type="term" value="P:cellular response to misfolded protein"/>
    <property type="evidence" value="ECO:0000318"/>
    <property type="project" value="GO_Central"/>
</dbReference>
<dbReference type="Gramene" id="Pp3c10_2570V3.3">
    <property type="protein sequence ID" value="Pp3c10_2570V3.3"/>
    <property type="gene ID" value="Pp3c10_2570"/>
</dbReference>
<dbReference type="KEGG" id="ppp:112287778"/>
<dbReference type="GO" id="GO:0000209">
    <property type="term" value="P:protein polyubiquitination"/>
    <property type="evidence" value="ECO:0000318"/>
    <property type="project" value="GO_Central"/>
</dbReference>
<evidence type="ECO:0000256" key="10">
    <source>
        <dbReference type="PROSITE-ProRule" id="PRU00339"/>
    </source>
</evidence>
<evidence type="ECO:0000259" key="11">
    <source>
        <dbReference type="PROSITE" id="PS51698"/>
    </source>
</evidence>
<reference evidence="12 14" key="2">
    <citation type="journal article" date="2018" name="Plant J.">
        <title>The Physcomitrella patens chromosome-scale assembly reveals moss genome structure and evolution.</title>
        <authorList>
            <person name="Lang D."/>
            <person name="Ullrich K.K."/>
            <person name="Murat F."/>
            <person name="Fuchs J."/>
            <person name="Jenkins J."/>
            <person name="Haas F.B."/>
            <person name="Piednoel M."/>
            <person name="Gundlach H."/>
            <person name="Van Bel M."/>
            <person name="Meyberg R."/>
            <person name="Vives C."/>
            <person name="Morata J."/>
            <person name="Symeonidi A."/>
            <person name="Hiss M."/>
            <person name="Muchero W."/>
            <person name="Kamisugi Y."/>
            <person name="Saleh O."/>
            <person name="Blanc G."/>
            <person name="Decker E.L."/>
            <person name="van Gessel N."/>
            <person name="Grimwood J."/>
            <person name="Hayes R.D."/>
            <person name="Graham S.W."/>
            <person name="Gunter L.E."/>
            <person name="McDaniel S.F."/>
            <person name="Hoernstein S.N.W."/>
            <person name="Larsson A."/>
            <person name="Li F.W."/>
            <person name="Perroud P.F."/>
            <person name="Phillips J."/>
            <person name="Ranjan P."/>
            <person name="Rokshar D.S."/>
            <person name="Rothfels C.J."/>
            <person name="Schneider L."/>
            <person name="Shu S."/>
            <person name="Stevenson D.W."/>
            <person name="Thummler F."/>
            <person name="Tillich M."/>
            <person name="Villarreal Aguilar J.C."/>
            <person name="Widiez T."/>
            <person name="Wong G.K."/>
            <person name="Wymore A."/>
            <person name="Zhang Y."/>
            <person name="Zimmer A.D."/>
            <person name="Quatrano R.S."/>
            <person name="Mayer K.F.X."/>
            <person name="Goodstein D."/>
            <person name="Casacuberta J.M."/>
            <person name="Vandepoele K."/>
            <person name="Reski R."/>
            <person name="Cuming A.C."/>
            <person name="Tuskan G.A."/>
            <person name="Maumus F."/>
            <person name="Salse J."/>
            <person name="Schmutz J."/>
            <person name="Rensing S.A."/>
        </authorList>
    </citation>
    <scope>NUCLEOTIDE SEQUENCE [LARGE SCALE GENOMIC DNA]</scope>
    <source>
        <strain evidence="13 14">cv. Gransden 2004</strain>
    </source>
</reference>
<dbReference type="PANTHER" id="PTHR46803">
    <property type="entry name" value="E3 UBIQUITIN-PROTEIN LIGASE CHIP"/>
    <property type="match status" value="1"/>
</dbReference>
<proteinExistence type="predicted"/>
<dbReference type="EnsemblPlants" id="Pp3c10_2570V3.1">
    <property type="protein sequence ID" value="Pp3c10_2570V3.1"/>
    <property type="gene ID" value="Pp3c10_2570"/>
</dbReference>
<dbReference type="UniPathway" id="UPA00143"/>
<evidence type="ECO:0000256" key="2">
    <source>
        <dbReference type="ARBA" id="ARBA00004906"/>
    </source>
</evidence>
<accession>A0A2K1JXD3</accession>
<dbReference type="SMART" id="SM00028">
    <property type="entry name" value="TPR"/>
    <property type="match status" value="3"/>
</dbReference>
<dbReference type="GO" id="GO:0043161">
    <property type="term" value="P:proteasome-mediated ubiquitin-dependent protein catabolic process"/>
    <property type="evidence" value="ECO:0000318"/>
    <property type="project" value="GO_Central"/>
</dbReference>
<dbReference type="Gramene" id="Pp3c10_2570V3.4">
    <property type="protein sequence ID" value="Pp3c10_2570V3.4"/>
    <property type="gene ID" value="Pp3c10_2570"/>
</dbReference>
<dbReference type="InterPro" id="IPR003613">
    <property type="entry name" value="Ubox_domain"/>
</dbReference>
<dbReference type="GO" id="GO:0045862">
    <property type="term" value="P:positive regulation of proteolysis"/>
    <property type="evidence" value="ECO:0000318"/>
    <property type="project" value="GO_Central"/>
</dbReference>
<dbReference type="PROSITE" id="PS50005">
    <property type="entry name" value="TPR"/>
    <property type="match status" value="2"/>
</dbReference>
<sequence>MAREIGSPENQAEFLKDQGNQYFKKEKLGAAIEAYTQAIDLCPKVPAFWTNRALCYKKRNEWGKVERDCLKALELDNSLTKAHYMLGLALFEREQYHDATKHLEKALELGRGASAGSYMVEEIWQELAKARYIEWQAEAKIRQRQQRDLKDHLYTLLKQDYENKLKSLKLGASTEQAQFGYRKDPSGVIHLTDEEFTDFESAYYPVENSQTGSEERRKAEISQLNEDFQKRLRTMEEVFDKAGVPDRPGEIPDYLCCQISMDIFRDPVITPSGVTYEKAVLMEHLRKVGKFDPLTRAPLYPDQVAPNLAIKEAVQTFLSQNGWAYKT</sequence>
<dbReference type="Gene3D" id="3.30.40.10">
    <property type="entry name" value="Zinc/RING finger domain, C3HC4 (zinc finger)"/>
    <property type="match status" value="1"/>
</dbReference>
<dbReference type="EnsemblPlants" id="Pp3c10_2570V3.4">
    <property type="protein sequence ID" value="Pp3c10_2570V3.4"/>
    <property type="gene ID" value="Pp3c10_2570"/>
</dbReference>
<dbReference type="EnsemblPlants" id="Pp3c10_2570V3.3">
    <property type="protein sequence ID" value="Pp3c10_2570V3.3"/>
    <property type="gene ID" value="Pp3c10_2570"/>
</dbReference>
<gene>
    <name evidence="13" type="primary">LOC112287778</name>
    <name evidence="12" type="ORF">PHYPA_013314</name>
</gene>
<dbReference type="EnsemblPlants" id="Pp3c10_2570V3.6">
    <property type="protein sequence ID" value="Pp3c10_2570V3.6"/>
    <property type="gene ID" value="Pp3c10_2570"/>
</dbReference>
<dbReference type="AlphaFoldDB" id="A0A2K1JXD3"/>
<evidence type="ECO:0000313" key="12">
    <source>
        <dbReference type="EMBL" id="PNR46195.1"/>
    </source>
</evidence>
<dbReference type="Pfam" id="PF07719">
    <property type="entry name" value="TPR_2"/>
    <property type="match status" value="1"/>
</dbReference>
<dbReference type="EnsemblPlants" id="Pp3c10_2570V3.8">
    <property type="protein sequence ID" value="Pp3c10_2570V3.8"/>
    <property type="gene ID" value="Pp3c10_2570"/>
</dbReference>
<dbReference type="EC" id="2.3.2.27" evidence="3"/>
<keyword evidence="7 10" id="KW-0802">TPR repeat</keyword>
<evidence type="ECO:0000313" key="14">
    <source>
        <dbReference type="Proteomes" id="UP000006727"/>
    </source>
</evidence>
<protein>
    <recommendedName>
        <fullName evidence="8">E3 ubiquitin-protein ligase CHIP</fullName>
        <ecNumber evidence="3">2.3.2.27</ecNumber>
    </recommendedName>
    <alternativeName>
        <fullName evidence="9">RING-type E3 ubiquitin transferase CHIP</fullName>
    </alternativeName>
</protein>
<dbReference type="Gramene" id="Pp3c10_2570V3.9">
    <property type="protein sequence ID" value="Pp3c10_2570V3.9"/>
    <property type="gene ID" value="Pp3c10_2570"/>
</dbReference>
<name>A0A2K1JXD3_PHYPA</name>
<dbReference type="Proteomes" id="UP000006727">
    <property type="component" value="Chromosome 10"/>
</dbReference>
<evidence type="ECO:0000256" key="4">
    <source>
        <dbReference type="ARBA" id="ARBA00022679"/>
    </source>
</evidence>
<feature type="domain" description="U-box" evidence="11">
    <location>
        <begin position="250"/>
        <end position="324"/>
    </location>
</feature>
<evidence type="ECO:0000256" key="1">
    <source>
        <dbReference type="ARBA" id="ARBA00000900"/>
    </source>
</evidence>
<feature type="repeat" description="TPR" evidence="10">
    <location>
        <begin position="12"/>
        <end position="45"/>
    </location>
</feature>
<dbReference type="PaxDb" id="3218-PP1S245_25V6.1"/>
<dbReference type="PROSITE" id="PS51698">
    <property type="entry name" value="U_BOX"/>
    <property type="match status" value="1"/>
</dbReference>
<dbReference type="RefSeq" id="XP_073393021.1">
    <property type="nucleotide sequence ID" value="XM_073536920.1"/>
</dbReference>
<evidence type="ECO:0000256" key="7">
    <source>
        <dbReference type="ARBA" id="ARBA00022803"/>
    </source>
</evidence>
<dbReference type="Gramene" id="Pp3c10_2570V3.8">
    <property type="protein sequence ID" value="Pp3c10_2570V3.8"/>
    <property type="gene ID" value="Pp3c10_2570"/>
</dbReference>
<evidence type="ECO:0000256" key="6">
    <source>
        <dbReference type="ARBA" id="ARBA00022786"/>
    </source>
</evidence>
<evidence type="ECO:0000256" key="8">
    <source>
        <dbReference type="ARBA" id="ARBA00044534"/>
    </source>
</evidence>
<comment type="pathway">
    <text evidence="2">Protein modification; protein ubiquitination.</text>
</comment>
<comment type="catalytic activity">
    <reaction evidence="1">
        <text>S-ubiquitinyl-[E2 ubiquitin-conjugating enzyme]-L-cysteine + [acceptor protein]-L-lysine = [E2 ubiquitin-conjugating enzyme]-L-cysteine + N(6)-ubiquitinyl-[acceptor protein]-L-lysine.</text>
        <dbReference type="EC" id="2.3.2.27"/>
    </reaction>
</comment>
<dbReference type="CDD" id="cd16654">
    <property type="entry name" value="RING-Ubox_CHIP"/>
    <property type="match status" value="1"/>
</dbReference>
<reference evidence="12 14" key="1">
    <citation type="journal article" date="2008" name="Science">
        <title>The Physcomitrella genome reveals evolutionary insights into the conquest of land by plants.</title>
        <authorList>
            <person name="Rensing S."/>
            <person name="Lang D."/>
            <person name="Zimmer A."/>
            <person name="Terry A."/>
            <person name="Salamov A."/>
            <person name="Shapiro H."/>
            <person name="Nishiyama T."/>
            <person name="Perroud P.-F."/>
            <person name="Lindquist E."/>
            <person name="Kamisugi Y."/>
            <person name="Tanahashi T."/>
            <person name="Sakakibara K."/>
            <person name="Fujita T."/>
            <person name="Oishi K."/>
            <person name="Shin-I T."/>
            <person name="Kuroki Y."/>
            <person name="Toyoda A."/>
            <person name="Suzuki Y."/>
            <person name="Hashimoto A."/>
            <person name="Yamaguchi K."/>
            <person name="Sugano A."/>
            <person name="Kohara Y."/>
            <person name="Fujiyama A."/>
            <person name="Anterola A."/>
            <person name="Aoki S."/>
            <person name="Ashton N."/>
            <person name="Barbazuk W.B."/>
            <person name="Barker E."/>
            <person name="Bennetzen J."/>
            <person name="Bezanilla M."/>
            <person name="Blankenship R."/>
            <person name="Cho S.H."/>
            <person name="Dutcher S."/>
            <person name="Estelle M."/>
            <person name="Fawcett J.A."/>
            <person name="Gundlach H."/>
            <person name="Hanada K."/>
            <person name="Heyl A."/>
            <person name="Hicks K.A."/>
            <person name="Hugh J."/>
            <person name="Lohr M."/>
            <person name="Mayer K."/>
            <person name="Melkozernov A."/>
            <person name="Murata T."/>
            <person name="Nelson D."/>
            <person name="Pils B."/>
            <person name="Prigge M."/>
            <person name="Reiss B."/>
            <person name="Renner T."/>
            <person name="Rombauts S."/>
            <person name="Rushton P."/>
            <person name="Sanderfoot A."/>
            <person name="Schween G."/>
            <person name="Shiu S.-H."/>
            <person name="Stueber K."/>
            <person name="Theodoulou F.L."/>
            <person name="Tu H."/>
            <person name="Van de Peer Y."/>
            <person name="Verrier P.J."/>
            <person name="Waters E."/>
            <person name="Wood A."/>
            <person name="Yang L."/>
            <person name="Cove D."/>
            <person name="Cuming A."/>
            <person name="Hasebe M."/>
            <person name="Lucas S."/>
            <person name="Mishler D.B."/>
            <person name="Reski R."/>
            <person name="Grigoriev I."/>
            <person name="Quatrano R.S."/>
            <person name="Boore J.L."/>
        </authorList>
    </citation>
    <scope>NUCLEOTIDE SEQUENCE [LARGE SCALE GENOMIC DNA]</scope>
    <source>
        <strain evidence="13 14">cv. Gransden 2004</strain>
    </source>
</reference>
<dbReference type="Gramene" id="Pp3c10_2570V3.5">
    <property type="protein sequence ID" value="Pp3c10_2570V3.5"/>
    <property type="gene ID" value="Pp3c10_2570"/>
</dbReference>
<evidence type="ECO:0000256" key="3">
    <source>
        <dbReference type="ARBA" id="ARBA00012483"/>
    </source>
</evidence>
<dbReference type="EnsemblPlants" id="Pp3c10_2570V3.5">
    <property type="protein sequence ID" value="Pp3c10_2570V3.5"/>
    <property type="gene ID" value="Pp3c10_2570"/>
</dbReference>
<dbReference type="Gramene" id="Pp3c10_2570V3.2">
    <property type="protein sequence ID" value="Pp3c10_2570V3.2"/>
    <property type="gene ID" value="Pp3c10_2570"/>
</dbReference>